<feature type="transmembrane region" description="Helical" evidence="2">
    <location>
        <begin position="14"/>
        <end position="35"/>
    </location>
</feature>
<dbReference type="EMBL" id="LFRF01000001">
    <property type="protein sequence ID" value="KND95156.1"/>
    <property type="molecule type" value="Genomic_DNA"/>
</dbReference>
<dbReference type="OrthoDB" id="5426165at2759"/>
<feature type="region of interest" description="Disordered" evidence="1">
    <location>
        <begin position="253"/>
        <end position="297"/>
    </location>
</feature>
<proteinExistence type="predicted"/>
<keyword evidence="2" id="KW-0812">Transmembrane</keyword>
<keyword evidence="4" id="KW-1185">Reference proteome</keyword>
<gene>
    <name evidence="3" type="ORF">TOPH_00173</name>
</gene>
<keyword evidence="2" id="KW-1133">Transmembrane helix</keyword>
<keyword evidence="2" id="KW-0472">Membrane</keyword>
<sequence length="297" mass="32642">MGVFFVGWELWQDMSFVLACAIVLVFAVGVAKLWWSNRKLRKYEIIEEERRARLAEMRHCGIDSLGTNEIPFGVRALESGVEVEGIWVSRANTPDDSQIASSGTLTDEPTGKWKGKEKMVDTSPPNGFDTPYASANGHGRAVPSRVPAKNAARHSEWSSSDVQDSTEAEMLAIDPRPGSYYLPTGLHQDRRGTEQSHASYNRASSTLSPSSMQQLGSSANPYPREAPGDAALYGSAAVYANRNTRRLNPGFEVLPAGVLGPRQELLSRSTDESNGDNDNMTQHPKQPPSKLRKQPRN</sequence>
<evidence type="ECO:0000256" key="1">
    <source>
        <dbReference type="SAM" id="MobiDB-lite"/>
    </source>
</evidence>
<feature type="compositionally biased region" description="Polar residues" evidence="1">
    <location>
        <begin position="95"/>
        <end position="107"/>
    </location>
</feature>
<name>A0A0L0NLZ4_TOLOC</name>
<protein>
    <submittedName>
        <fullName evidence="3">Uncharacterized protein</fullName>
    </submittedName>
</protein>
<organism evidence="3 4">
    <name type="scientific">Tolypocladium ophioglossoides (strain CBS 100239)</name>
    <name type="common">Snaketongue truffleclub</name>
    <name type="synonym">Elaphocordyceps ophioglossoides</name>
    <dbReference type="NCBI Taxonomy" id="1163406"/>
    <lineage>
        <taxon>Eukaryota</taxon>
        <taxon>Fungi</taxon>
        <taxon>Dikarya</taxon>
        <taxon>Ascomycota</taxon>
        <taxon>Pezizomycotina</taxon>
        <taxon>Sordariomycetes</taxon>
        <taxon>Hypocreomycetidae</taxon>
        <taxon>Hypocreales</taxon>
        <taxon>Ophiocordycipitaceae</taxon>
        <taxon>Tolypocladium</taxon>
    </lineage>
</organism>
<feature type="compositionally biased region" description="Polar residues" evidence="1">
    <location>
        <begin position="195"/>
        <end position="220"/>
    </location>
</feature>
<dbReference type="STRING" id="1163406.A0A0L0NLZ4"/>
<evidence type="ECO:0000256" key="2">
    <source>
        <dbReference type="SAM" id="Phobius"/>
    </source>
</evidence>
<dbReference type="PANTHER" id="PTHR40623">
    <property type="entry name" value="INTEGRAL MEMBRANE PROTEIN"/>
    <property type="match status" value="1"/>
</dbReference>
<reference evidence="3 4" key="1">
    <citation type="journal article" date="2015" name="BMC Genomics">
        <title>The genome of the truffle-parasite Tolypocladium ophioglossoides and the evolution of antifungal peptaibiotics.</title>
        <authorList>
            <person name="Quandt C.A."/>
            <person name="Bushley K.E."/>
            <person name="Spatafora J.W."/>
        </authorList>
    </citation>
    <scope>NUCLEOTIDE SEQUENCE [LARGE SCALE GENOMIC DNA]</scope>
    <source>
        <strain evidence="3 4">CBS 100239</strain>
    </source>
</reference>
<dbReference type="Proteomes" id="UP000036947">
    <property type="component" value="Unassembled WGS sequence"/>
</dbReference>
<evidence type="ECO:0000313" key="4">
    <source>
        <dbReference type="Proteomes" id="UP000036947"/>
    </source>
</evidence>
<comment type="caution">
    <text evidence="3">The sequence shown here is derived from an EMBL/GenBank/DDBJ whole genome shotgun (WGS) entry which is preliminary data.</text>
</comment>
<feature type="region of interest" description="Disordered" evidence="1">
    <location>
        <begin position="95"/>
        <end position="226"/>
    </location>
</feature>
<dbReference type="PANTHER" id="PTHR40623:SF2">
    <property type="entry name" value="INTEGRAL MEMBRANE PROTEIN"/>
    <property type="match status" value="1"/>
</dbReference>
<evidence type="ECO:0000313" key="3">
    <source>
        <dbReference type="EMBL" id="KND95156.1"/>
    </source>
</evidence>
<accession>A0A0L0NLZ4</accession>
<dbReference type="AlphaFoldDB" id="A0A0L0NLZ4"/>
<feature type="compositionally biased region" description="Basic and acidic residues" evidence="1">
    <location>
        <begin position="109"/>
        <end position="120"/>
    </location>
</feature>